<organism evidence="2 3">
    <name type="scientific">Ruegeria sediminis</name>
    <dbReference type="NCBI Taxonomy" id="2583820"/>
    <lineage>
        <taxon>Bacteria</taxon>
        <taxon>Pseudomonadati</taxon>
        <taxon>Pseudomonadota</taxon>
        <taxon>Alphaproteobacteria</taxon>
        <taxon>Rhodobacterales</taxon>
        <taxon>Roseobacteraceae</taxon>
        <taxon>Ruegeria</taxon>
    </lineage>
</organism>
<feature type="domain" description="DSBA-like thioredoxin" evidence="1">
    <location>
        <begin position="7"/>
        <end position="205"/>
    </location>
</feature>
<evidence type="ECO:0000313" key="3">
    <source>
        <dbReference type="Proteomes" id="UP001193035"/>
    </source>
</evidence>
<dbReference type="Proteomes" id="UP001193035">
    <property type="component" value="Unassembled WGS sequence"/>
</dbReference>
<dbReference type="SUPFAM" id="SSF52833">
    <property type="entry name" value="Thioredoxin-like"/>
    <property type="match status" value="1"/>
</dbReference>
<name>A0ABY2X066_9RHOB</name>
<dbReference type="InterPro" id="IPR001853">
    <property type="entry name" value="DSBA-like_thioredoxin_dom"/>
</dbReference>
<dbReference type="EMBL" id="VCPD01000002">
    <property type="protein sequence ID" value="TMV08630.1"/>
    <property type="molecule type" value="Genomic_DNA"/>
</dbReference>
<proteinExistence type="predicted"/>
<evidence type="ECO:0000259" key="1">
    <source>
        <dbReference type="Pfam" id="PF01323"/>
    </source>
</evidence>
<dbReference type="PANTHER" id="PTHR13887:SF41">
    <property type="entry name" value="THIOREDOXIN SUPERFAMILY PROTEIN"/>
    <property type="match status" value="1"/>
</dbReference>
<evidence type="ECO:0000313" key="2">
    <source>
        <dbReference type="EMBL" id="TMV08630.1"/>
    </source>
</evidence>
<accession>A0ABY2X066</accession>
<sequence>MTQTVKLDILSDPICPWCYIGKTNLEKALAAIPDHPFVIEWHPFQLNPDMPDEGMDRREYLERKFGGKEGAVQAYAPVVEHAEKAGLSINFEDMQRTPNTLDAHRLIHWAGIEGKQNAAVDALFNAYFVEARDIGDHEVLADIADGIGMDAALVLKLLKSDADREDIRNRDAHSRQMGVNSVPTFIVANKHAVPGAQPPELWEKVIGEIKDQLNTAV</sequence>
<dbReference type="PANTHER" id="PTHR13887">
    <property type="entry name" value="GLUTATHIONE S-TRANSFERASE KAPPA"/>
    <property type="match status" value="1"/>
</dbReference>
<dbReference type="Gene3D" id="3.40.30.10">
    <property type="entry name" value="Glutaredoxin"/>
    <property type="match status" value="1"/>
</dbReference>
<reference evidence="2 3" key="1">
    <citation type="submission" date="2019-05" db="EMBL/GenBank/DDBJ databases">
        <title>Ruegeria sp. nov., isolated from tidal flat.</title>
        <authorList>
            <person name="Kim W."/>
        </authorList>
    </citation>
    <scope>NUCLEOTIDE SEQUENCE [LARGE SCALE GENOMIC DNA]</scope>
    <source>
        <strain evidence="2 3">CAU 1488</strain>
    </source>
</reference>
<dbReference type="CDD" id="cd03024">
    <property type="entry name" value="DsbA_FrnE"/>
    <property type="match status" value="1"/>
</dbReference>
<gene>
    <name evidence="2" type="ORF">FGK63_05780</name>
</gene>
<dbReference type="InterPro" id="IPR036249">
    <property type="entry name" value="Thioredoxin-like_sf"/>
</dbReference>
<dbReference type="Pfam" id="PF01323">
    <property type="entry name" value="DSBA"/>
    <property type="match status" value="1"/>
</dbReference>
<dbReference type="RefSeq" id="WP_138840659.1">
    <property type="nucleotide sequence ID" value="NZ_VCPD01000002.1"/>
</dbReference>
<protein>
    <submittedName>
        <fullName evidence="2">DsbA family oxidoreductase</fullName>
    </submittedName>
</protein>
<keyword evidence="3" id="KW-1185">Reference proteome</keyword>
<comment type="caution">
    <text evidence="2">The sequence shown here is derived from an EMBL/GenBank/DDBJ whole genome shotgun (WGS) entry which is preliminary data.</text>
</comment>